<gene>
    <name evidence="1" type="ORF">LCGC14_0404380</name>
</gene>
<dbReference type="EMBL" id="LAZR01000350">
    <property type="protein sequence ID" value="KKN73129.1"/>
    <property type="molecule type" value="Genomic_DNA"/>
</dbReference>
<sequence length="141" mass="16081">MSKIRAYMSHSIRGKFGDGATEAQMQANNQKAIKFGRLLAKEFSNVDFYVPGEHDEFVLIAYRWGVLTEKQILDIDCEIVSRCNFLVVFAPDDYISKGMQIEVDHCVFNNIPVIAAVDGDDKEYFTRICYGINCHLTSMLR</sequence>
<comment type="caution">
    <text evidence="1">The sequence shown here is derived from an EMBL/GenBank/DDBJ whole genome shotgun (WGS) entry which is preliminary data.</text>
</comment>
<reference evidence="1" key="1">
    <citation type="journal article" date="2015" name="Nature">
        <title>Complex archaea that bridge the gap between prokaryotes and eukaryotes.</title>
        <authorList>
            <person name="Spang A."/>
            <person name="Saw J.H."/>
            <person name="Jorgensen S.L."/>
            <person name="Zaremba-Niedzwiedzka K."/>
            <person name="Martijn J."/>
            <person name="Lind A.E."/>
            <person name="van Eijk R."/>
            <person name="Schleper C."/>
            <person name="Guy L."/>
            <person name="Ettema T.J."/>
        </authorList>
    </citation>
    <scope>NUCLEOTIDE SEQUENCE</scope>
</reference>
<proteinExistence type="predicted"/>
<name>A0A0F9T1K6_9ZZZZ</name>
<accession>A0A0F9T1K6</accession>
<evidence type="ECO:0000313" key="1">
    <source>
        <dbReference type="EMBL" id="KKN73129.1"/>
    </source>
</evidence>
<organism evidence="1">
    <name type="scientific">marine sediment metagenome</name>
    <dbReference type="NCBI Taxonomy" id="412755"/>
    <lineage>
        <taxon>unclassified sequences</taxon>
        <taxon>metagenomes</taxon>
        <taxon>ecological metagenomes</taxon>
    </lineage>
</organism>
<dbReference type="Gene3D" id="3.40.50.450">
    <property type="match status" value="1"/>
</dbReference>
<dbReference type="AlphaFoldDB" id="A0A0F9T1K6"/>
<evidence type="ECO:0008006" key="2">
    <source>
        <dbReference type="Google" id="ProtNLM"/>
    </source>
</evidence>
<protein>
    <recommendedName>
        <fullName evidence="2">Nucleoside 2-deoxyribosyltransferase</fullName>
    </recommendedName>
</protein>